<dbReference type="RefSeq" id="WP_378307682.1">
    <property type="nucleotide sequence ID" value="NZ_JBHTJA010000228.1"/>
</dbReference>
<accession>A0ABW3F2G7</accession>
<dbReference type="EMBL" id="JBHTJA010000228">
    <property type="protein sequence ID" value="MFD0906120.1"/>
    <property type="molecule type" value="Genomic_DNA"/>
</dbReference>
<feature type="transmembrane region" description="Helical" evidence="1">
    <location>
        <begin position="33"/>
        <end position="53"/>
    </location>
</feature>
<dbReference type="Proteomes" id="UP001596972">
    <property type="component" value="Unassembled WGS sequence"/>
</dbReference>
<feature type="transmembrane region" description="Helical" evidence="1">
    <location>
        <begin position="87"/>
        <end position="107"/>
    </location>
</feature>
<feature type="non-terminal residue" evidence="2">
    <location>
        <position position="122"/>
    </location>
</feature>
<keyword evidence="1" id="KW-1133">Transmembrane helix</keyword>
<keyword evidence="1" id="KW-0812">Transmembrane</keyword>
<evidence type="ECO:0000313" key="3">
    <source>
        <dbReference type="Proteomes" id="UP001596972"/>
    </source>
</evidence>
<proteinExistence type="predicted"/>
<gene>
    <name evidence="2" type="ORF">ACFQ11_37505</name>
</gene>
<sequence>MTLIGFGRAFAVLISATTFAFLFVHDSWRTDNLFLVPDLVLCALLLAAAALPGPYAAPALGFALAMCTGVFTASVSSYAVRGELGAASLLGVVGCSVTAAFLLGRAAGTLGADGRAARRPRT</sequence>
<feature type="transmembrane region" description="Helical" evidence="1">
    <location>
        <begin position="6"/>
        <end position="24"/>
    </location>
</feature>
<feature type="transmembrane region" description="Helical" evidence="1">
    <location>
        <begin position="59"/>
        <end position="80"/>
    </location>
</feature>
<evidence type="ECO:0000256" key="1">
    <source>
        <dbReference type="SAM" id="Phobius"/>
    </source>
</evidence>
<comment type="caution">
    <text evidence="2">The sequence shown here is derived from an EMBL/GenBank/DDBJ whole genome shotgun (WGS) entry which is preliminary data.</text>
</comment>
<organism evidence="2 3">
    <name type="scientific">Actinomadura sediminis</name>
    <dbReference type="NCBI Taxonomy" id="1038904"/>
    <lineage>
        <taxon>Bacteria</taxon>
        <taxon>Bacillati</taxon>
        <taxon>Actinomycetota</taxon>
        <taxon>Actinomycetes</taxon>
        <taxon>Streptosporangiales</taxon>
        <taxon>Thermomonosporaceae</taxon>
        <taxon>Actinomadura</taxon>
    </lineage>
</organism>
<name>A0ABW3F2G7_9ACTN</name>
<protein>
    <submittedName>
        <fullName evidence="2">Uncharacterized protein</fullName>
    </submittedName>
</protein>
<evidence type="ECO:0000313" key="2">
    <source>
        <dbReference type="EMBL" id="MFD0906120.1"/>
    </source>
</evidence>
<keyword evidence="3" id="KW-1185">Reference proteome</keyword>
<reference evidence="3" key="1">
    <citation type="journal article" date="2019" name="Int. J. Syst. Evol. Microbiol.">
        <title>The Global Catalogue of Microorganisms (GCM) 10K type strain sequencing project: providing services to taxonomists for standard genome sequencing and annotation.</title>
        <authorList>
            <consortium name="The Broad Institute Genomics Platform"/>
            <consortium name="The Broad Institute Genome Sequencing Center for Infectious Disease"/>
            <person name="Wu L."/>
            <person name="Ma J."/>
        </authorList>
    </citation>
    <scope>NUCLEOTIDE SEQUENCE [LARGE SCALE GENOMIC DNA]</scope>
    <source>
        <strain evidence="3">JCM 31202</strain>
    </source>
</reference>
<keyword evidence="1" id="KW-0472">Membrane</keyword>